<gene>
    <name evidence="1" type="ORF">GXN76_03755</name>
</gene>
<dbReference type="RefSeq" id="WP_173220638.1">
    <property type="nucleotide sequence ID" value="NZ_CP048104.1"/>
</dbReference>
<keyword evidence="2" id="KW-1185">Reference proteome</keyword>
<evidence type="ECO:0000313" key="1">
    <source>
        <dbReference type="EMBL" id="QKG83675.1"/>
    </source>
</evidence>
<organism evidence="1 2">
    <name type="scientific">Kroppenstedtia pulmonis</name>
    <dbReference type="NCBI Taxonomy" id="1380685"/>
    <lineage>
        <taxon>Bacteria</taxon>
        <taxon>Bacillati</taxon>
        <taxon>Bacillota</taxon>
        <taxon>Bacilli</taxon>
        <taxon>Bacillales</taxon>
        <taxon>Thermoactinomycetaceae</taxon>
        <taxon>Kroppenstedtia</taxon>
    </lineage>
</organism>
<dbReference type="Proteomes" id="UP000503088">
    <property type="component" value="Chromosome"/>
</dbReference>
<dbReference type="AlphaFoldDB" id="A0A7D4BGL9"/>
<sequence length="108" mass="12462">MKPWYGHMGNNPTVISPAFLDMMDFFFLKLLTDKSVTKAEIKLMGYLIRKYWHLGEEKKGTIRISPKSWIEEAGLSKGEIDKTLMKCEEKGWIHVDTTTKPASIRLTL</sequence>
<accession>A0A7D4BGL9</accession>
<reference evidence="1 2" key="1">
    <citation type="submission" date="2020-01" db="EMBL/GenBank/DDBJ databases">
        <authorList>
            <person name="Gulvik C.A."/>
            <person name="Batra D.G."/>
        </authorList>
    </citation>
    <scope>NUCLEOTIDE SEQUENCE [LARGE SCALE GENOMIC DNA]</scope>
    <source>
        <strain evidence="1 2">W9323</strain>
    </source>
</reference>
<name>A0A7D4BGL9_9BACL</name>
<protein>
    <recommendedName>
        <fullName evidence="3">Bacteriophage lambda Replication protein O N-terminal domain-containing protein</fullName>
    </recommendedName>
</protein>
<evidence type="ECO:0008006" key="3">
    <source>
        <dbReference type="Google" id="ProtNLM"/>
    </source>
</evidence>
<dbReference type="KEGG" id="kpul:GXN76_03755"/>
<proteinExistence type="predicted"/>
<dbReference type="EMBL" id="CP048104">
    <property type="protein sequence ID" value="QKG83675.1"/>
    <property type="molecule type" value="Genomic_DNA"/>
</dbReference>
<evidence type="ECO:0000313" key="2">
    <source>
        <dbReference type="Proteomes" id="UP000503088"/>
    </source>
</evidence>